<sequence length="357" mass="39830">MRNKEEIKELLEYFRTTDNKELKFDEEAIFAAYEKNNDHQSLAIKILSILGGLLASLAFIGFLFLTGIYDSTAGLFILGSISIIGGILINTYYDKIILDTVSISSYIIGYILLTMGFVKLEMSENTISLIFIMIAGLTLILARTYIISFISVLVINGAFLTMIITSHNDDLAHLYTSVLAILLTFVFLKEAKIISLHNALSKLYNPVRIGLVISFLAGLILLGKSDLIDLSGEYLWISSVVIILTILYVLSRLFERLNISGTQQKAGIYIISTLILLPTILSPAISGAILIILLSFLVNYKTSFVIGIIAFIYFVSQYYYDLHFTLLTKSILLFSSGILFLGLYLLTRKKLTSNEKV</sequence>
<evidence type="ECO:0000313" key="3">
    <source>
        <dbReference type="EMBL" id="KMQ59477.1"/>
    </source>
</evidence>
<feature type="transmembrane region" description="Helical" evidence="1">
    <location>
        <begin position="234"/>
        <end position="254"/>
    </location>
</feature>
<reference evidence="3 4" key="1">
    <citation type="journal article" date="2013" name="Int. J. Syst. Evol. Microbiol.">
        <title>Chryseobacterium angstadtii sp. nov., isolated from a newt tank.</title>
        <authorList>
            <person name="Kirk K.E."/>
            <person name="Hoffman J.A."/>
            <person name="Smith K.A."/>
            <person name="Strahan B.L."/>
            <person name="Failor K.C."/>
            <person name="Krebs J.E."/>
            <person name="Gale A.N."/>
            <person name="Do T.D."/>
            <person name="Sontag T.C."/>
            <person name="Batties A.M."/>
            <person name="Mistiszyn K."/>
            <person name="Newman J.D."/>
        </authorList>
    </citation>
    <scope>NUCLEOTIDE SEQUENCE [LARGE SCALE GENOMIC DNA]</scope>
    <source>
        <strain evidence="3 4">KM</strain>
    </source>
</reference>
<feature type="transmembrane region" description="Helical" evidence="1">
    <location>
        <begin position="326"/>
        <end position="346"/>
    </location>
</feature>
<dbReference type="STRING" id="558151.ACM46_20520"/>
<keyword evidence="1" id="KW-0812">Transmembrane</keyword>
<evidence type="ECO:0000313" key="4">
    <source>
        <dbReference type="Proteomes" id="UP000036261"/>
    </source>
</evidence>
<evidence type="ECO:0000256" key="1">
    <source>
        <dbReference type="SAM" id="Phobius"/>
    </source>
</evidence>
<feature type="transmembrane region" description="Helical" evidence="1">
    <location>
        <begin position="42"/>
        <end position="65"/>
    </location>
</feature>
<feature type="transmembrane region" description="Helical" evidence="1">
    <location>
        <begin position="96"/>
        <end position="118"/>
    </location>
</feature>
<accession>A0A0J7HZJ5</accession>
<dbReference type="EMBL" id="LFND01000007">
    <property type="protein sequence ID" value="KMQ59477.1"/>
    <property type="molecule type" value="Genomic_DNA"/>
</dbReference>
<feature type="transmembrane region" description="Helical" evidence="1">
    <location>
        <begin position="266"/>
        <end position="297"/>
    </location>
</feature>
<feature type="transmembrane region" description="Helical" evidence="1">
    <location>
        <begin position="203"/>
        <end position="222"/>
    </location>
</feature>
<feature type="transmembrane region" description="Helical" evidence="1">
    <location>
        <begin position="171"/>
        <end position="188"/>
    </location>
</feature>
<protein>
    <submittedName>
        <fullName evidence="3">Permease</fullName>
    </submittedName>
</protein>
<dbReference type="Pfam" id="PF14351">
    <property type="entry name" value="DUF4401"/>
    <property type="match status" value="1"/>
</dbReference>
<dbReference type="Proteomes" id="UP000036261">
    <property type="component" value="Unassembled WGS sequence"/>
</dbReference>
<gene>
    <name evidence="3" type="ORF">ACM46_20520</name>
</gene>
<feature type="domain" description="DUF4401" evidence="2">
    <location>
        <begin position="42"/>
        <end position="347"/>
    </location>
</feature>
<dbReference type="InterPro" id="IPR025513">
    <property type="entry name" value="DUF4401"/>
</dbReference>
<keyword evidence="1" id="KW-1133">Transmembrane helix</keyword>
<comment type="caution">
    <text evidence="3">The sequence shown here is derived from an EMBL/GenBank/DDBJ whole genome shotgun (WGS) entry which is preliminary data.</text>
</comment>
<evidence type="ECO:0000259" key="2">
    <source>
        <dbReference type="Pfam" id="PF14351"/>
    </source>
</evidence>
<name>A0A0J7HZJ5_9FLAO</name>
<dbReference type="RefSeq" id="WP_048508532.1">
    <property type="nucleotide sequence ID" value="NZ_LFND01000007.1"/>
</dbReference>
<feature type="transmembrane region" description="Helical" evidence="1">
    <location>
        <begin position="304"/>
        <end position="320"/>
    </location>
</feature>
<dbReference type="AlphaFoldDB" id="A0A0J7HZJ5"/>
<organism evidence="3 4">
    <name type="scientific">Chryseobacterium angstadtii</name>
    <dbReference type="NCBI Taxonomy" id="558151"/>
    <lineage>
        <taxon>Bacteria</taxon>
        <taxon>Pseudomonadati</taxon>
        <taxon>Bacteroidota</taxon>
        <taxon>Flavobacteriia</taxon>
        <taxon>Flavobacteriales</taxon>
        <taxon>Weeksellaceae</taxon>
        <taxon>Chryseobacterium group</taxon>
        <taxon>Chryseobacterium</taxon>
    </lineage>
</organism>
<proteinExistence type="predicted"/>
<feature type="transmembrane region" description="Helical" evidence="1">
    <location>
        <begin position="71"/>
        <end position="89"/>
    </location>
</feature>
<dbReference type="PATRIC" id="fig|558151.6.peg.4310"/>
<dbReference type="OrthoDB" id="674818at2"/>
<feature type="transmembrane region" description="Helical" evidence="1">
    <location>
        <begin position="130"/>
        <end position="159"/>
    </location>
</feature>
<keyword evidence="1" id="KW-0472">Membrane</keyword>
<keyword evidence="4" id="KW-1185">Reference proteome</keyword>